<dbReference type="AlphaFoldDB" id="A0AAD4QYK2"/>
<evidence type="ECO:0000313" key="2">
    <source>
        <dbReference type="Proteomes" id="UP001201812"/>
    </source>
</evidence>
<dbReference type="EMBL" id="JAKKPZ010000222">
    <property type="protein sequence ID" value="KAI1698352.1"/>
    <property type="molecule type" value="Genomic_DNA"/>
</dbReference>
<reference evidence="1" key="1">
    <citation type="submission" date="2022-01" db="EMBL/GenBank/DDBJ databases">
        <title>Genome Sequence Resource for Two Populations of Ditylenchus destructor, the Migratory Endoparasitic Phytonematode.</title>
        <authorList>
            <person name="Zhang H."/>
            <person name="Lin R."/>
            <person name="Xie B."/>
        </authorList>
    </citation>
    <scope>NUCLEOTIDE SEQUENCE</scope>
    <source>
        <strain evidence="1">BazhouSP</strain>
    </source>
</reference>
<dbReference type="PANTHER" id="PTHR38567">
    <property type="entry name" value="DUF4291 DOMAIN-CONTAINING PROTEIN"/>
    <property type="match status" value="1"/>
</dbReference>
<organism evidence="1 2">
    <name type="scientific">Ditylenchus destructor</name>
    <dbReference type="NCBI Taxonomy" id="166010"/>
    <lineage>
        <taxon>Eukaryota</taxon>
        <taxon>Metazoa</taxon>
        <taxon>Ecdysozoa</taxon>
        <taxon>Nematoda</taxon>
        <taxon>Chromadorea</taxon>
        <taxon>Rhabditida</taxon>
        <taxon>Tylenchina</taxon>
        <taxon>Tylenchomorpha</taxon>
        <taxon>Sphaerularioidea</taxon>
        <taxon>Anguinidae</taxon>
        <taxon>Anguininae</taxon>
        <taxon>Ditylenchus</taxon>
    </lineage>
</organism>
<comment type="caution">
    <text evidence="1">The sequence shown here is derived from an EMBL/GenBank/DDBJ whole genome shotgun (WGS) entry which is preliminary data.</text>
</comment>
<keyword evidence="2" id="KW-1185">Reference proteome</keyword>
<dbReference type="Pfam" id="PF14124">
    <property type="entry name" value="DUF4291"/>
    <property type="match status" value="1"/>
</dbReference>
<dbReference type="InterPro" id="IPR025633">
    <property type="entry name" value="DUF4291"/>
</dbReference>
<gene>
    <name evidence="1" type="ORF">DdX_17946</name>
</gene>
<sequence>MNIPMELYIQAQSHLPESGKHILAQQTTDRIVVYQAYNNEIANFALANGHFGGPKFSLERMSWIKPGFMWMMYRSGWATKPNQERVLAIYLGKERFEEILLRSVSTSFHSNSQYPNREDWNKALQTSDVLLQWDPDHDPQGGKLERRAVQVGLRGDTLKEFVTDWIERIEDVTKFVKDQKIVFDSNEWDKLLVPVETVFKPSDEQICERIGLSIWNN</sequence>
<accession>A0AAD4QYK2</accession>
<proteinExistence type="predicted"/>
<dbReference type="Proteomes" id="UP001201812">
    <property type="component" value="Unassembled WGS sequence"/>
</dbReference>
<dbReference type="PANTHER" id="PTHR38567:SF1">
    <property type="entry name" value="DUF4291 DOMAIN-CONTAINING PROTEIN"/>
    <property type="match status" value="1"/>
</dbReference>
<evidence type="ECO:0000313" key="1">
    <source>
        <dbReference type="EMBL" id="KAI1698352.1"/>
    </source>
</evidence>
<evidence type="ECO:0008006" key="3">
    <source>
        <dbReference type="Google" id="ProtNLM"/>
    </source>
</evidence>
<protein>
    <recommendedName>
        <fullName evidence="3">DUF4291 domain-containing protein</fullName>
    </recommendedName>
</protein>
<name>A0AAD4QYK2_9BILA</name>